<evidence type="ECO:0000256" key="2">
    <source>
        <dbReference type="ARBA" id="ARBA00010564"/>
    </source>
</evidence>
<dbReference type="GO" id="GO:0003677">
    <property type="term" value="F:DNA binding"/>
    <property type="evidence" value="ECO:0007669"/>
    <property type="project" value="UniProtKB-KW"/>
</dbReference>
<evidence type="ECO:0000256" key="7">
    <source>
        <dbReference type="ARBA" id="ARBA00022723"/>
    </source>
</evidence>
<evidence type="ECO:0000256" key="6">
    <source>
        <dbReference type="ARBA" id="ARBA00022705"/>
    </source>
</evidence>
<dbReference type="AlphaFoldDB" id="A0A7R9PV85"/>
<evidence type="ECO:0000256" key="4">
    <source>
        <dbReference type="ARBA" id="ARBA00022485"/>
    </source>
</evidence>
<dbReference type="GO" id="GO:0051539">
    <property type="term" value="F:4 iron, 4 sulfur cluster binding"/>
    <property type="evidence" value="ECO:0007669"/>
    <property type="project" value="UniProtKB-KW"/>
</dbReference>
<evidence type="ECO:0000256" key="1">
    <source>
        <dbReference type="ARBA" id="ARBA00001966"/>
    </source>
</evidence>
<keyword evidence="5" id="KW-0639">Primosome</keyword>
<sequence length="610" mass="70359">MQFNENRENRRFTGLGIAKESTHVTDARTKPYESCINFYTIPPFGKISLEESEDLVAERLNLLMVCDEMLKGLEKTANRKRSKPYFESLENRLISAESKYEKNLYLGSKTHSKSTDLENARRRDQISHFLLRMYYCRSDELKRWFISRECEILRVRLMDPKIIPELPSILSKNGFNFEPISGEERNSMNQKINWNQSLRNSADAVVYRIPFEESLDAIRNRKVYLNNGFAYIMVQDMLMQLSLHQLEEDQRLIPRLHSMHTQIIDNRNSSVKTEDELGREIVRPQMIDSLSKESFPPCMQNIHEILRKEHHLKYYGRVHYGLFLRGIGLTLEDALDFFREEFIKKTTPEKFQKEYSYGIRYNYGKEGRKVAGMAYGCSKIINNNPPGVADTHGCPFKHFDANHLKQFLRKHDIKENESNEIGEIVEKEQDHVKACSKYFSCKHQWYPEISFNHPNQYYKESRKAFKMSSLTPPESGQLVNDMSAAETTVDSLDESVFETEDEFDRSVAAMDLDVTVTEPVVNIDVTDTEPMVTEPMVSTDDAVIEPLVNTDVMVTEPVVNSDVTVTEPVVSIDVMVTEPVVNSDVTVTEPVVSIDVTATEPVVNTDVSQE</sequence>
<protein>
    <recommendedName>
        <fullName evidence="3">DNA primase large subunit</fullName>
    </recommendedName>
</protein>
<keyword evidence="9" id="KW-0411">Iron-sulfur</keyword>
<dbReference type="CDD" id="cd07322">
    <property type="entry name" value="PriL_PriS_Eukaryotic"/>
    <property type="match status" value="1"/>
</dbReference>
<dbReference type="PANTHER" id="PTHR10537">
    <property type="entry name" value="DNA PRIMASE LARGE SUBUNIT"/>
    <property type="match status" value="1"/>
</dbReference>
<dbReference type="Proteomes" id="UP000759131">
    <property type="component" value="Unassembled WGS sequence"/>
</dbReference>
<evidence type="ECO:0000313" key="12">
    <source>
        <dbReference type="EMBL" id="CAD7621171.1"/>
    </source>
</evidence>
<keyword evidence="6" id="KW-0235">DNA replication</keyword>
<dbReference type="GO" id="GO:0005658">
    <property type="term" value="C:alpha DNA polymerase:primase complex"/>
    <property type="evidence" value="ECO:0007669"/>
    <property type="project" value="UniProtKB-ARBA"/>
</dbReference>
<comment type="cofactor">
    <cofactor evidence="1">
        <name>[4Fe-4S] cluster</name>
        <dbReference type="ChEBI" id="CHEBI:49883"/>
    </cofactor>
</comment>
<dbReference type="OrthoDB" id="421393at2759"/>
<dbReference type="GO" id="GO:0006269">
    <property type="term" value="P:DNA replication, synthesis of primer"/>
    <property type="evidence" value="ECO:0007669"/>
    <property type="project" value="UniProtKB-KW"/>
</dbReference>
<evidence type="ECO:0000256" key="10">
    <source>
        <dbReference type="ARBA" id="ARBA00023125"/>
    </source>
</evidence>
<evidence type="ECO:0000313" key="13">
    <source>
        <dbReference type="Proteomes" id="UP000759131"/>
    </source>
</evidence>
<dbReference type="EMBL" id="CAJPIZ010000502">
    <property type="protein sequence ID" value="CAG2101601.1"/>
    <property type="molecule type" value="Genomic_DNA"/>
</dbReference>
<organism evidence="12">
    <name type="scientific">Medioppia subpectinata</name>
    <dbReference type="NCBI Taxonomy" id="1979941"/>
    <lineage>
        <taxon>Eukaryota</taxon>
        <taxon>Metazoa</taxon>
        <taxon>Ecdysozoa</taxon>
        <taxon>Arthropoda</taxon>
        <taxon>Chelicerata</taxon>
        <taxon>Arachnida</taxon>
        <taxon>Acari</taxon>
        <taxon>Acariformes</taxon>
        <taxon>Sarcoptiformes</taxon>
        <taxon>Oribatida</taxon>
        <taxon>Brachypylina</taxon>
        <taxon>Oppioidea</taxon>
        <taxon>Oppiidae</taxon>
        <taxon>Medioppia</taxon>
    </lineage>
</organism>
<evidence type="ECO:0000256" key="5">
    <source>
        <dbReference type="ARBA" id="ARBA00022515"/>
    </source>
</evidence>
<keyword evidence="8" id="KW-0408">Iron</keyword>
<keyword evidence="7" id="KW-0479">Metal-binding</keyword>
<gene>
    <name evidence="12" type="ORF">OSB1V03_LOCUS1646</name>
</gene>
<dbReference type="Gene3D" id="1.20.930.80">
    <property type="match status" value="1"/>
</dbReference>
<evidence type="ECO:0000259" key="11">
    <source>
        <dbReference type="Pfam" id="PF04104"/>
    </source>
</evidence>
<dbReference type="Pfam" id="PF26466">
    <property type="entry name" value="DNA_primase_lrg_N"/>
    <property type="match status" value="1"/>
</dbReference>
<dbReference type="GO" id="GO:0046872">
    <property type="term" value="F:metal ion binding"/>
    <property type="evidence" value="ECO:0007669"/>
    <property type="project" value="UniProtKB-KW"/>
</dbReference>
<evidence type="ECO:0000256" key="8">
    <source>
        <dbReference type="ARBA" id="ARBA00023004"/>
    </source>
</evidence>
<comment type="similarity">
    <text evidence="2">Belongs to the eukaryotic-type primase large subunit family.</text>
</comment>
<dbReference type="Pfam" id="PF04104">
    <property type="entry name" value="DNA_primase_lrg"/>
    <property type="match status" value="1"/>
</dbReference>
<dbReference type="EMBL" id="OC855077">
    <property type="protein sequence ID" value="CAD7621171.1"/>
    <property type="molecule type" value="Genomic_DNA"/>
</dbReference>
<dbReference type="PANTHER" id="PTHR10537:SF3">
    <property type="entry name" value="DNA PRIMASE LARGE SUBUNIT"/>
    <property type="match status" value="1"/>
</dbReference>
<keyword evidence="10" id="KW-0238">DNA-binding</keyword>
<reference evidence="12" key="1">
    <citation type="submission" date="2020-11" db="EMBL/GenBank/DDBJ databases">
        <authorList>
            <person name="Tran Van P."/>
        </authorList>
    </citation>
    <scope>NUCLEOTIDE SEQUENCE</scope>
</reference>
<feature type="domain" description="DNA primase large subunit C-terminal" evidence="11">
    <location>
        <begin position="289"/>
        <end position="458"/>
    </location>
</feature>
<dbReference type="InterPro" id="IPR007238">
    <property type="entry name" value="DNA_primase_lsu_euk/arc"/>
</dbReference>
<dbReference type="GO" id="GO:0006270">
    <property type="term" value="P:DNA replication initiation"/>
    <property type="evidence" value="ECO:0007669"/>
    <property type="project" value="TreeGrafter"/>
</dbReference>
<accession>A0A7R9PV85</accession>
<dbReference type="InterPro" id="IPR016558">
    <property type="entry name" value="DNA_primase_lsu_euk"/>
</dbReference>
<keyword evidence="4" id="KW-0004">4Fe-4S</keyword>
<evidence type="ECO:0000256" key="3">
    <source>
        <dbReference type="ARBA" id="ARBA00019038"/>
    </source>
</evidence>
<evidence type="ECO:0000256" key="9">
    <source>
        <dbReference type="ARBA" id="ARBA00023014"/>
    </source>
</evidence>
<keyword evidence="13" id="KW-1185">Reference proteome</keyword>
<dbReference type="InterPro" id="IPR058560">
    <property type="entry name" value="DNA_primase_C"/>
</dbReference>
<proteinExistence type="inferred from homology"/>
<name>A0A7R9PV85_9ACAR</name>